<reference evidence="2" key="1">
    <citation type="submission" date="2023-10" db="EMBL/GenBank/DDBJ databases">
        <authorList>
            <person name="Hackl T."/>
        </authorList>
    </citation>
    <scope>NUCLEOTIDE SEQUENCE</scope>
</reference>
<keyword evidence="3" id="KW-1185">Reference proteome</keyword>
<accession>A0AAI8VV91</accession>
<feature type="chain" id="PRO_5042487414" evidence="1">
    <location>
        <begin position="23"/>
        <end position="140"/>
    </location>
</feature>
<gene>
    <name evidence="2" type="ORF">KHLLAP_LOCUS12175</name>
</gene>
<evidence type="ECO:0000256" key="1">
    <source>
        <dbReference type="SAM" id="SignalP"/>
    </source>
</evidence>
<comment type="caution">
    <text evidence="2">The sequence shown here is derived from an EMBL/GenBank/DDBJ whole genome shotgun (WGS) entry which is preliminary data.</text>
</comment>
<sequence length="140" mass="14990">MHSLLHAVLASAALVGPVAVWAKAEQIRAVSDPIFHLYLQAYPEDPTIPVMGPEASSEYYTIAGTIQSTNSSAYLDIAGADTTSYKTLSFSNGSSAATSAWALEGDTIITSTSSDYGRQLNFLACQMTDNGERYAEREDL</sequence>
<dbReference type="EMBL" id="CAUWAG010000018">
    <property type="protein sequence ID" value="CAJ2511707.1"/>
    <property type="molecule type" value="Genomic_DNA"/>
</dbReference>
<organism evidence="2 3">
    <name type="scientific">Anthostomella pinea</name>
    <dbReference type="NCBI Taxonomy" id="933095"/>
    <lineage>
        <taxon>Eukaryota</taxon>
        <taxon>Fungi</taxon>
        <taxon>Dikarya</taxon>
        <taxon>Ascomycota</taxon>
        <taxon>Pezizomycotina</taxon>
        <taxon>Sordariomycetes</taxon>
        <taxon>Xylariomycetidae</taxon>
        <taxon>Xylariales</taxon>
        <taxon>Xylariaceae</taxon>
        <taxon>Anthostomella</taxon>
    </lineage>
</organism>
<proteinExistence type="predicted"/>
<keyword evidence="1" id="KW-0732">Signal</keyword>
<dbReference type="AlphaFoldDB" id="A0AAI8VV91"/>
<evidence type="ECO:0000313" key="3">
    <source>
        <dbReference type="Proteomes" id="UP001295740"/>
    </source>
</evidence>
<name>A0AAI8VV91_9PEZI</name>
<protein>
    <submittedName>
        <fullName evidence="2">Uu.00g073320.m01.CDS01</fullName>
    </submittedName>
</protein>
<dbReference type="Proteomes" id="UP001295740">
    <property type="component" value="Unassembled WGS sequence"/>
</dbReference>
<feature type="signal peptide" evidence="1">
    <location>
        <begin position="1"/>
        <end position="22"/>
    </location>
</feature>
<evidence type="ECO:0000313" key="2">
    <source>
        <dbReference type="EMBL" id="CAJ2511707.1"/>
    </source>
</evidence>